<dbReference type="RefSeq" id="WP_171417686.1">
    <property type="nucleotide sequence ID" value="NZ_JABFOR010000022.1"/>
</dbReference>
<feature type="DNA-binding region" description="H-T-H motif" evidence="4">
    <location>
        <begin position="23"/>
        <end position="42"/>
    </location>
</feature>
<dbReference type="InterPro" id="IPR036271">
    <property type="entry name" value="Tet_transcr_reg_TetR-rel_C_sf"/>
</dbReference>
<reference evidence="6 7" key="1">
    <citation type="submission" date="2020-05" db="EMBL/GenBank/DDBJ databases">
        <title>Whole genome sequencing and identification of novel metabolites from Paenibacillus alvei strain JR949.</title>
        <authorList>
            <person name="Rajendhran J."/>
            <person name="Sree Pranav P."/>
            <person name="Mahalakshmi B."/>
            <person name="Karthikeyan R."/>
        </authorList>
    </citation>
    <scope>NUCLEOTIDE SEQUENCE [LARGE SCALE GENOMIC DNA]</scope>
    <source>
        <strain evidence="6 7">JR949</strain>
    </source>
</reference>
<evidence type="ECO:0000313" key="7">
    <source>
        <dbReference type="Proteomes" id="UP000552038"/>
    </source>
</evidence>
<dbReference type="SUPFAM" id="SSF48498">
    <property type="entry name" value="Tetracyclin repressor-like, C-terminal domain"/>
    <property type="match status" value="1"/>
</dbReference>
<dbReference type="SUPFAM" id="SSF46689">
    <property type="entry name" value="Homeodomain-like"/>
    <property type="match status" value="1"/>
</dbReference>
<comment type="caution">
    <text evidence="6">The sequence shown here is derived from an EMBL/GenBank/DDBJ whole genome shotgun (WGS) entry which is preliminary data.</text>
</comment>
<evidence type="ECO:0000256" key="1">
    <source>
        <dbReference type="ARBA" id="ARBA00023015"/>
    </source>
</evidence>
<evidence type="ECO:0000259" key="5">
    <source>
        <dbReference type="PROSITE" id="PS50977"/>
    </source>
</evidence>
<dbReference type="GO" id="GO:0003700">
    <property type="term" value="F:DNA-binding transcription factor activity"/>
    <property type="evidence" value="ECO:0007669"/>
    <property type="project" value="TreeGrafter"/>
</dbReference>
<dbReference type="Pfam" id="PF00440">
    <property type="entry name" value="TetR_N"/>
    <property type="match status" value="1"/>
</dbReference>
<proteinExistence type="predicted"/>
<dbReference type="InterPro" id="IPR050109">
    <property type="entry name" value="HTH-type_TetR-like_transc_reg"/>
</dbReference>
<dbReference type="Proteomes" id="UP000552038">
    <property type="component" value="Unassembled WGS sequence"/>
</dbReference>
<evidence type="ECO:0000256" key="4">
    <source>
        <dbReference type="PROSITE-ProRule" id="PRU00335"/>
    </source>
</evidence>
<keyword evidence="2 4" id="KW-0238">DNA-binding</keyword>
<dbReference type="AlphaFoldDB" id="A0AAP7DJR4"/>
<organism evidence="6 7">
    <name type="scientific">Paenibacillus alvei</name>
    <name type="common">Bacillus alvei</name>
    <dbReference type="NCBI Taxonomy" id="44250"/>
    <lineage>
        <taxon>Bacteria</taxon>
        <taxon>Bacillati</taxon>
        <taxon>Bacillota</taxon>
        <taxon>Bacilli</taxon>
        <taxon>Bacillales</taxon>
        <taxon>Paenibacillaceae</taxon>
        <taxon>Paenibacillus</taxon>
    </lineage>
</organism>
<evidence type="ECO:0000313" key="6">
    <source>
        <dbReference type="EMBL" id="NOJ72175.1"/>
    </source>
</evidence>
<dbReference type="PANTHER" id="PTHR30055">
    <property type="entry name" value="HTH-TYPE TRANSCRIPTIONAL REGULATOR RUTR"/>
    <property type="match status" value="1"/>
</dbReference>
<dbReference type="PROSITE" id="PS50977">
    <property type="entry name" value="HTH_TETR_2"/>
    <property type="match status" value="1"/>
</dbReference>
<dbReference type="Gene3D" id="1.10.10.60">
    <property type="entry name" value="Homeodomain-like"/>
    <property type="match status" value="1"/>
</dbReference>
<dbReference type="Gene3D" id="1.10.357.10">
    <property type="entry name" value="Tetracycline Repressor, domain 2"/>
    <property type="match status" value="1"/>
</dbReference>
<dbReference type="InterPro" id="IPR009057">
    <property type="entry name" value="Homeodomain-like_sf"/>
</dbReference>
<evidence type="ECO:0000256" key="2">
    <source>
        <dbReference type="ARBA" id="ARBA00023125"/>
    </source>
</evidence>
<dbReference type="InterPro" id="IPR001647">
    <property type="entry name" value="HTH_TetR"/>
</dbReference>
<sequence length="195" mass="22635">MTANRIIEAALNHFAEHGYEGASLANIAEQVGIKTPSIYAHFKNKDDLFLRAIQRAIQVEMGQLQQFIDSCRTHSVEDTLYGLIRQYEVRYETTSHLKFLLRMMFFPPVAMQERVMELVNGYLDQMELVLPEVFQLGIERKEIAALDVGMMTTSYMCLVDGILVEMLLGGPERFQRRFDASWRMFWRSLARTMEP</sequence>
<keyword evidence="3" id="KW-0804">Transcription</keyword>
<evidence type="ECO:0000256" key="3">
    <source>
        <dbReference type="ARBA" id="ARBA00023163"/>
    </source>
</evidence>
<dbReference type="EMBL" id="JABFOR010000022">
    <property type="protein sequence ID" value="NOJ72175.1"/>
    <property type="molecule type" value="Genomic_DNA"/>
</dbReference>
<dbReference type="PRINTS" id="PR00455">
    <property type="entry name" value="HTHTETR"/>
</dbReference>
<feature type="domain" description="HTH tetR-type" evidence="5">
    <location>
        <begin position="1"/>
        <end position="60"/>
    </location>
</feature>
<dbReference type="GO" id="GO:0000976">
    <property type="term" value="F:transcription cis-regulatory region binding"/>
    <property type="evidence" value="ECO:0007669"/>
    <property type="project" value="TreeGrafter"/>
</dbReference>
<protein>
    <submittedName>
        <fullName evidence="6">TetR/AcrR family transcriptional regulator</fullName>
    </submittedName>
</protein>
<accession>A0AAP7DJR4</accession>
<name>A0AAP7DJR4_PAEAL</name>
<keyword evidence="1" id="KW-0805">Transcription regulation</keyword>
<gene>
    <name evidence="6" type="ORF">HMI46_16615</name>
</gene>
<dbReference type="PANTHER" id="PTHR30055:SF238">
    <property type="entry name" value="MYCOFACTOCIN BIOSYNTHESIS TRANSCRIPTIONAL REGULATOR MFTR-RELATED"/>
    <property type="match status" value="1"/>
</dbReference>